<sequence>MILSSRVLFDLVMDAALLIAVNETCPRPQILEHLARVERSWKIFQNKVDFIKLLSNKHQSLHSSRVSQHGSSNVVSRRAWWSSRRSSFRYATEIRHRRCQRNHCKASIYPSPRLCFRSLSHRCPFLRRQQARCRGR</sequence>
<evidence type="ECO:0000313" key="3">
    <source>
        <dbReference type="Proteomes" id="UP000719766"/>
    </source>
</evidence>
<evidence type="ECO:0000256" key="1">
    <source>
        <dbReference type="SAM" id="SignalP"/>
    </source>
</evidence>
<dbReference type="GeneID" id="64598365"/>
<comment type="caution">
    <text evidence="2">The sequence shown here is derived from an EMBL/GenBank/DDBJ whole genome shotgun (WGS) entry which is preliminary data.</text>
</comment>
<feature type="chain" id="PRO_5040201988" evidence="1">
    <location>
        <begin position="21"/>
        <end position="136"/>
    </location>
</feature>
<dbReference type="RefSeq" id="XP_041152452.1">
    <property type="nucleotide sequence ID" value="XM_041304601.1"/>
</dbReference>
<accession>A0A9P7DAG5</accession>
<reference evidence="2" key="1">
    <citation type="journal article" date="2020" name="New Phytol.">
        <title>Comparative genomics reveals dynamic genome evolution in host specialist ectomycorrhizal fungi.</title>
        <authorList>
            <person name="Lofgren L.A."/>
            <person name="Nguyen N.H."/>
            <person name="Vilgalys R."/>
            <person name="Ruytinx J."/>
            <person name="Liao H.L."/>
            <person name="Branco S."/>
            <person name="Kuo A."/>
            <person name="LaButti K."/>
            <person name="Lipzen A."/>
            <person name="Andreopoulos W."/>
            <person name="Pangilinan J."/>
            <person name="Riley R."/>
            <person name="Hundley H."/>
            <person name="Na H."/>
            <person name="Barry K."/>
            <person name="Grigoriev I.V."/>
            <person name="Stajich J.E."/>
            <person name="Kennedy P.G."/>
        </authorList>
    </citation>
    <scope>NUCLEOTIDE SEQUENCE</scope>
    <source>
        <strain evidence="2">S12</strain>
    </source>
</reference>
<keyword evidence="1" id="KW-0732">Signal</keyword>
<gene>
    <name evidence="2" type="ORF">HD556DRAFT_1425004</name>
</gene>
<dbReference type="Proteomes" id="UP000719766">
    <property type="component" value="Unassembled WGS sequence"/>
</dbReference>
<organism evidence="2 3">
    <name type="scientific">Suillus plorans</name>
    <dbReference type="NCBI Taxonomy" id="116603"/>
    <lineage>
        <taxon>Eukaryota</taxon>
        <taxon>Fungi</taxon>
        <taxon>Dikarya</taxon>
        <taxon>Basidiomycota</taxon>
        <taxon>Agaricomycotina</taxon>
        <taxon>Agaricomycetes</taxon>
        <taxon>Agaricomycetidae</taxon>
        <taxon>Boletales</taxon>
        <taxon>Suillineae</taxon>
        <taxon>Suillaceae</taxon>
        <taxon>Suillus</taxon>
    </lineage>
</organism>
<dbReference type="AlphaFoldDB" id="A0A9P7DAG5"/>
<dbReference type="OrthoDB" id="10545845at2759"/>
<keyword evidence="3" id="KW-1185">Reference proteome</keyword>
<evidence type="ECO:0000313" key="2">
    <source>
        <dbReference type="EMBL" id="KAG1784967.1"/>
    </source>
</evidence>
<name>A0A9P7DAG5_9AGAM</name>
<dbReference type="EMBL" id="JABBWE010000123">
    <property type="protein sequence ID" value="KAG1784967.1"/>
    <property type="molecule type" value="Genomic_DNA"/>
</dbReference>
<feature type="signal peptide" evidence="1">
    <location>
        <begin position="1"/>
        <end position="20"/>
    </location>
</feature>
<proteinExistence type="predicted"/>
<protein>
    <submittedName>
        <fullName evidence="2">Uncharacterized protein</fullName>
    </submittedName>
</protein>